<dbReference type="EMBL" id="CP014168">
    <property type="protein sequence ID" value="AOH83238.1"/>
    <property type="molecule type" value="Genomic_DNA"/>
</dbReference>
<feature type="domain" description="F5/8 type C" evidence="4">
    <location>
        <begin position="210"/>
        <end position="336"/>
    </location>
</feature>
<dbReference type="NCBIfam" id="NF045579">
    <property type="entry name" value="rhamnoside_JR"/>
    <property type="match status" value="1"/>
</dbReference>
<proteinExistence type="predicted"/>
<name>A0A1B3Z734_9SPHN</name>
<evidence type="ECO:0000256" key="3">
    <source>
        <dbReference type="SAM" id="SignalP"/>
    </source>
</evidence>
<gene>
    <name evidence="5" type="ORF">AWL63_03875</name>
</gene>
<dbReference type="Gene3D" id="2.60.120.260">
    <property type="entry name" value="Galactose-binding domain-like"/>
    <property type="match status" value="2"/>
</dbReference>
<accession>A0A1B3Z734</accession>
<dbReference type="InterPro" id="IPR000421">
    <property type="entry name" value="FA58C"/>
</dbReference>
<evidence type="ECO:0000256" key="1">
    <source>
        <dbReference type="ARBA" id="ARBA00022729"/>
    </source>
</evidence>
<protein>
    <recommendedName>
        <fullName evidence="4">F5/8 type C domain-containing protein</fullName>
    </recommendedName>
</protein>
<dbReference type="AlphaFoldDB" id="A0A1B3Z734"/>
<dbReference type="InterPro" id="IPR008979">
    <property type="entry name" value="Galactose-bd-like_sf"/>
</dbReference>
<dbReference type="OrthoDB" id="9761519at2"/>
<dbReference type="Pfam" id="PF17132">
    <property type="entry name" value="Glyco_hydro_106"/>
    <property type="match status" value="1"/>
</dbReference>
<feature type="signal peptide" evidence="3">
    <location>
        <begin position="1"/>
        <end position="19"/>
    </location>
</feature>
<dbReference type="Pfam" id="PF00754">
    <property type="entry name" value="F5_F8_type_C"/>
    <property type="match status" value="1"/>
</dbReference>
<evidence type="ECO:0000313" key="6">
    <source>
        <dbReference type="Proteomes" id="UP000094256"/>
    </source>
</evidence>
<sequence length="1140" mass="123365">MILSFSRRLVFLFATTALAGTAAAQTTTLATSVHASPAPPTQGSLEADPLRAAFLAPPDTARPRVWWHWLSGNVSQAGITKDLEWMKRVGIAGAMMFDGDMGAPKIVPERVTVLSPQWFANLRFAASEANRLGLEFAMAAAPGWSETGGPWVKPEWGMKKFVWSETRLTGGRRAGKLAPLPANAGPFQTIIKHDPTGKPEEGGPVLARDVAVLAFRTPSGDVPLASLAPHVTTNAAGVDTARLTDGDLGGKVVLPAPSPDAPVWVRYDFANPATIRALTYVGSVGGRFADGPQGRIEASDDGTVWRSIRTLVGAAHNPAPQRTFAFSATTARHFRIVFDRAEVSRNPWPQEPGIAVAELALVPGARVDLFEDRAGFGVSADADVLRTPSVPVSAAIRGSEIVDLTDRLRADGTLDWTAPAGNWTVLRAGWSLTGEVNHPATPEGTGLEVDKLNADHVRAHLDAYLTPVITSLGSLVGDHGLRYLLTDSWEAGQENWTEPMPAEFRQRRGYDLTRMLPVLAGHVVDSAEKSDAFLWDFRRTLADLVAENHYGTITRFAKAHKLGYYGEATGAAWPTVADGMLAKSQTDIPMGEFWAIPFGGKPAAYQGVVNDEFPADIIETRSTAHVYGKPLVAAEALTSSQPQWTSTPWSLKWVVDKYMAMGVNRLVIHTSPHQPDDTHKPGLTLGPFGQVFTRHETWAEMAKPWIDYLTRSSYLLQQGNAVADVLYFYGEGAPSGVPYRDAGGARDLPGHGFDYVNADALSRLARVENGQIVFPGGMRYRLLVLPEGEDRMTLPMITKLRDMVAAGAVLVGPKPTGSPSLGSPDDAVRTIADTLWGQTDGAAMTVNSYGKGRVYWRRDVPAVLAAERIARDFEYAAPDPGMDIQFTHRTLPDGELYFVTNQSDRSATVPVWFRTEGRVPEVWHADTGRVDKVGYTIADGRTRIPLTLNPYEAVFVIFRTPATTTQLTLSAPMDRTLATLAGDWTLHLPGVAPIRGATGTWTANPDPAVRYFSGVGSYRRTIDARSDWFGTGQRLYVDLGSIGDVAEVRINGQLAGTAWAKPYRVDVTRLLRRGRNAIEVRVANTWQNRFVGDLQPGETPHAWTNVAAGGGYALVGKPLSASTPLTPSGLLEPVRIIAGQ</sequence>
<dbReference type="KEGG" id="span:AWL63_03875"/>
<dbReference type="SUPFAM" id="SSF49785">
    <property type="entry name" value="Galactose-binding domain-like"/>
    <property type="match status" value="2"/>
</dbReference>
<reference evidence="5 6" key="1">
    <citation type="submission" date="2016-01" db="EMBL/GenBank/DDBJ databases">
        <title>Complete genome and mega plasmid sequence of Sphingomonas panacis DCY99 elicits systemic resistance in rice to Xanthomonas oryzae.</title>
        <authorList>
            <person name="Kim Y.J."/>
            <person name="Yang D.C."/>
            <person name="Sing P."/>
        </authorList>
    </citation>
    <scope>NUCLEOTIDE SEQUENCE [LARGE SCALE GENOMIC DNA]</scope>
    <source>
        <strain evidence="5 6">DCY99</strain>
    </source>
</reference>
<evidence type="ECO:0000256" key="2">
    <source>
        <dbReference type="ARBA" id="ARBA00022801"/>
    </source>
</evidence>
<dbReference type="PROSITE" id="PS50022">
    <property type="entry name" value="FA58C_3"/>
    <property type="match status" value="1"/>
</dbReference>
<keyword evidence="1 3" id="KW-0732">Signal</keyword>
<organism evidence="5 6">
    <name type="scientific">Sphingomonas panacis</name>
    <dbReference type="NCBI Taxonomy" id="1560345"/>
    <lineage>
        <taxon>Bacteria</taxon>
        <taxon>Pseudomonadati</taxon>
        <taxon>Pseudomonadota</taxon>
        <taxon>Alphaproteobacteria</taxon>
        <taxon>Sphingomonadales</taxon>
        <taxon>Sphingomonadaceae</taxon>
        <taxon>Sphingomonas</taxon>
    </lineage>
</organism>
<dbReference type="GO" id="GO:0016787">
    <property type="term" value="F:hydrolase activity"/>
    <property type="evidence" value="ECO:0007669"/>
    <property type="project" value="UniProtKB-KW"/>
</dbReference>
<dbReference type="Proteomes" id="UP000094256">
    <property type="component" value="Chromosome"/>
</dbReference>
<dbReference type="PANTHER" id="PTHR43817:SF1">
    <property type="entry name" value="HYDROLASE, FAMILY 43, PUTATIVE (AFU_ORTHOLOGUE AFUA_3G01660)-RELATED"/>
    <property type="match status" value="1"/>
</dbReference>
<feature type="chain" id="PRO_5008556211" description="F5/8 type C domain-containing protein" evidence="3">
    <location>
        <begin position="20"/>
        <end position="1140"/>
    </location>
</feature>
<dbReference type="STRING" id="1560345.AWL63_03875"/>
<dbReference type="RefSeq" id="WP_069203818.1">
    <property type="nucleotide sequence ID" value="NZ_CP014168.1"/>
</dbReference>
<keyword evidence="2" id="KW-0378">Hydrolase</keyword>
<evidence type="ECO:0000313" key="5">
    <source>
        <dbReference type="EMBL" id="AOH83238.1"/>
    </source>
</evidence>
<dbReference type="PANTHER" id="PTHR43817">
    <property type="entry name" value="GLYCOSYL HYDROLASE"/>
    <property type="match status" value="1"/>
</dbReference>
<evidence type="ECO:0000259" key="4">
    <source>
        <dbReference type="PROSITE" id="PS50022"/>
    </source>
</evidence>
<keyword evidence="6" id="KW-1185">Reference proteome</keyword>